<dbReference type="EMBL" id="RKST01000003">
    <property type="protein sequence ID" value="RUM98880.1"/>
    <property type="molecule type" value="Genomic_DNA"/>
</dbReference>
<sequence length="110" mass="12162">MHKKQRILPLRTVDPNGGNAAAFGSQPSQQHPPMLHPIVIMHGKTSPAIAKKHQSLASDRNSHKICPAAGHELSGRTIVLRRAGWQVKAPHNDPPDSTRFEPFSNRSRQK</sequence>
<organism evidence="2 3">
    <name type="scientific">Borborobacter arsenicus</name>
    <dbReference type="NCBI Taxonomy" id="1851146"/>
    <lineage>
        <taxon>Bacteria</taxon>
        <taxon>Pseudomonadati</taxon>
        <taxon>Pseudomonadota</taxon>
        <taxon>Alphaproteobacteria</taxon>
        <taxon>Hyphomicrobiales</taxon>
        <taxon>Phyllobacteriaceae</taxon>
        <taxon>Borborobacter</taxon>
    </lineage>
</organism>
<reference evidence="2 3" key="1">
    <citation type="submission" date="2018-11" db="EMBL/GenBank/DDBJ databases">
        <title>Pseudaminobacter arsenicus sp. nov., an arsenic-resistant bacterium isolated from arsenic-rich aquifers.</title>
        <authorList>
            <person name="Mu Y."/>
        </authorList>
    </citation>
    <scope>NUCLEOTIDE SEQUENCE [LARGE SCALE GENOMIC DNA]</scope>
    <source>
        <strain evidence="2 3">CB3</strain>
    </source>
</reference>
<dbReference type="Proteomes" id="UP000281647">
    <property type="component" value="Unassembled WGS sequence"/>
</dbReference>
<protein>
    <submittedName>
        <fullName evidence="2">Uncharacterized protein</fullName>
    </submittedName>
</protein>
<dbReference type="AlphaFoldDB" id="A0A432V9N8"/>
<dbReference type="RefSeq" id="WP_128624383.1">
    <property type="nucleotide sequence ID" value="NZ_ML133508.1"/>
</dbReference>
<feature type="region of interest" description="Disordered" evidence="1">
    <location>
        <begin position="86"/>
        <end position="110"/>
    </location>
</feature>
<feature type="compositionally biased region" description="Basic and acidic residues" evidence="1">
    <location>
        <begin position="90"/>
        <end position="99"/>
    </location>
</feature>
<keyword evidence="3" id="KW-1185">Reference proteome</keyword>
<evidence type="ECO:0000313" key="2">
    <source>
        <dbReference type="EMBL" id="RUM98880.1"/>
    </source>
</evidence>
<feature type="region of interest" description="Disordered" evidence="1">
    <location>
        <begin position="1"/>
        <end position="34"/>
    </location>
</feature>
<name>A0A432V9N8_9HYPH</name>
<comment type="caution">
    <text evidence="2">The sequence shown here is derived from an EMBL/GenBank/DDBJ whole genome shotgun (WGS) entry which is preliminary data.</text>
</comment>
<gene>
    <name evidence="2" type="ORF">EET67_04340</name>
</gene>
<proteinExistence type="predicted"/>
<accession>A0A432V9N8</accession>
<evidence type="ECO:0000256" key="1">
    <source>
        <dbReference type="SAM" id="MobiDB-lite"/>
    </source>
</evidence>
<evidence type="ECO:0000313" key="3">
    <source>
        <dbReference type="Proteomes" id="UP000281647"/>
    </source>
</evidence>